<evidence type="ECO:0000256" key="1">
    <source>
        <dbReference type="SAM" id="MobiDB-lite"/>
    </source>
</evidence>
<organism evidence="2 3">
    <name type="scientific">Streptomyces lannensis</name>
    <dbReference type="NCBI Taxonomy" id="766498"/>
    <lineage>
        <taxon>Bacteria</taxon>
        <taxon>Bacillati</taxon>
        <taxon>Actinomycetota</taxon>
        <taxon>Actinomycetes</taxon>
        <taxon>Kitasatosporales</taxon>
        <taxon>Streptomycetaceae</taxon>
        <taxon>Streptomyces</taxon>
    </lineage>
</organism>
<protein>
    <submittedName>
        <fullName evidence="2">Uncharacterized protein</fullName>
    </submittedName>
</protein>
<dbReference type="Proteomes" id="UP001501563">
    <property type="component" value="Unassembled WGS sequence"/>
</dbReference>
<proteinExistence type="predicted"/>
<name>A0ABP7LLG8_9ACTN</name>
<accession>A0ABP7LLG8</accession>
<sequence>MSSPTARHYVLTTLLAGALITFGSYALQPVREACELTSGPYGSTFSPSSAKASGNGQCGEEHTRFMT</sequence>
<evidence type="ECO:0000313" key="2">
    <source>
        <dbReference type="EMBL" id="GAA3904269.1"/>
    </source>
</evidence>
<dbReference type="EMBL" id="BAAAZA010000055">
    <property type="protein sequence ID" value="GAA3904269.1"/>
    <property type="molecule type" value="Genomic_DNA"/>
</dbReference>
<feature type="compositionally biased region" description="Polar residues" evidence="1">
    <location>
        <begin position="44"/>
        <end position="55"/>
    </location>
</feature>
<reference evidence="3" key="1">
    <citation type="journal article" date="2019" name="Int. J. Syst. Evol. Microbiol.">
        <title>The Global Catalogue of Microorganisms (GCM) 10K type strain sequencing project: providing services to taxonomists for standard genome sequencing and annotation.</title>
        <authorList>
            <consortium name="The Broad Institute Genomics Platform"/>
            <consortium name="The Broad Institute Genome Sequencing Center for Infectious Disease"/>
            <person name="Wu L."/>
            <person name="Ma J."/>
        </authorList>
    </citation>
    <scope>NUCLEOTIDE SEQUENCE [LARGE SCALE GENOMIC DNA]</scope>
    <source>
        <strain evidence="3">JCM 16578</strain>
    </source>
</reference>
<evidence type="ECO:0000313" key="3">
    <source>
        <dbReference type="Proteomes" id="UP001501563"/>
    </source>
</evidence>
<gene>
    <name evidence="2" type="ORF">GCM10022207_86870</name>
</gene>
<feature type="region of interest" description="Disordered" evidence="1">
    <location>
        <begin position="44"/>
        <end position="67"/>
    </location>
</feature>
<keyword evidence="3" id="KW-1185">Reference proteome</keyword>
<dbReference type="RefSeq" id="WP_345554263.1">
    <property type="nucleotide sequence ID" value="NZ_BAAAZA010000055.1"/>
</dbReference>
<comment type="caution">
    <text evidence="2">The sequence shown here is derived from an EMBL/GenBank/DDBJ whole genome shotgun (WGS) entry which is preliminary data.</text>
</comment>